<reference evidence="1" key="2">
    <citation type="journal article" date="2007" name="Science">
        <title>Draft genome sequence of the sexually transmitted pathogen Trichomonas vaginalis.</title>
        <authorList>
            <person name="Carlton J.M."/>
            <person name="Hirt R.P."/>
            <person name="Silva J.C."/>
            <person name="Delcher A.L."/>
            <person name="Schatz M."/>
            <person name="Zhao Q."/>
            <person name="Wortman J.R."/>
            <person name="Bidwell S.L."/>
            <person name="Alsmark U.C.M."/>
            <person name="Besteiro S."/>
            <person name="Sicheritz-Ponten T."/>
            <person name="Noel C.J."/>
            <person name="Dacks J.B."/>
            <person name="Foster P.G."/>
            <person name="Simillion C."/>
            <person name="Van de Peer Y."/>
            <person name="Miranda-Saavedra D."/>
            <person name="Barton G.J."/>
            <person name="Westrop G.D."/>
            <person name="Mueller S."/>
            <person name="Dessi D."/>
            <person name="Fiori P.L."/>
            <person name="Ren Q."/>
            <person name="Paulsen I."/>
            <person name="Zhang H."/>
            <person name="Bastida-Corcuera F.D."/>
            <person name="Simoes-Barbosa A."/>
            <person name="Brown M.T."/>
            <person name="Hayes R.D."/>
            <person name="Mukherjee M."/>
            <person name="Okumura C.Y."/>
            <person name="Schneider R."/>
            <person name="Smith A.J."/>
            <person name="Vanacova S."/>
            <person name="Villalvazo M."/>
            <person name="Haas B.J."/>
            <person name="Pertea M."/>
            <person name="Feldblyum T.V."/>
            <person name="Utterback T.R."/>
            <person name="Shu C.L."/>
            <person name="Osoegawa K."/>
            <person name="de Jong P.J."/>
            <person name="Hrdy I."/>
            <person name="Horvathova L."/>
            <person name="Zubacova Z."/>
            <person name="Dolezal P."/>
            <person name="Malik S.B."/>
            <person name="Logsdon J.M. Jr."/>
            <person name="Henze K."/>
            <person name="Gupta A."/>
            <person name="Wang C.C."/>
            <person name="Dunne R.L."/>
            <person name="Upcroft J.A."/>
            <person name="Upcroft P."/>
            <person name="White O."/>
            <person name="Salzberg S.L."/>
            <person name="Tang P."/>
            <person name="Chiu C.-H."/>
            <person name="Lee Y.-S."/>
            <person name="Embley T.M."/>
            <person name="Coombs G.H."/>
            <person name="Mottram J.C."/>
            <person name="Tachezy J."/>
            <person name="Fraser-Liggett C.M."/>
            <person name="Johnson P.J."/>
        </authorList>
    </citation>
    <scope>NUCLEOTIDE SEQUENCE [LARGE SCALE GENOMIC DNA]</scope>
    <source>
        <strain evidence="1">G3</strain>
    </source>
</reference>
<dbReference type="VEuPathDB" id="TrichDB:TVAGG3_0402150"/>
<keyword evidence="2" id="KW-1185">Reference proteome</keyword>
<evidence type="ECO:0000313" key="2">
    <source>
        <dbReference type="Proteomes" id="UP000001542"/>
    </source>
</evidence>
<organism evidence="1 2">
    <name type="scientific">Trichomonas vaginalis (strain ATCC PRA-98 / G3)</name>
    <dbReference type="NCBI Taxonomy" id="412133"/>
    <lineage>
        <taxon>Eukaryota</taxon>
        <taxon>Metamonada</taxon>
        <taxon>Parabasalia</taxon>
        <taxon>Trichomonadida</taxon>
        <taxon>Trichomonadidae</taxon>
        <taxon>Trichomonas</taxon>
    </lineage>
</organism>
<evidence type="ECO:0000313" key="1">
    <source>
        <dbReference type="EMBL" id="EAX96863.1"/>
    </source>
</evidence>
<name>A2FDY4_TRIV3</name>
<dbReference type="AlphaFoldDB" id="A2FDY4"/>
<sequence length="120" mass="13820">MCKTHIISQLRSTQNQLSTGKASTAASVKRKSLIQRNSLNETEFCMKCREENEMMAARKIDELKEREQQTVLLPMMRNSEDGISILESVLRTGIMTNEPSMEEEKEIHDFFQSFSNAEED</sequence>
<dbReference type="Proteomes" id="UP000001542">
    <property type="component" value="Unassembled WGS sequence"/>
</dbReference>
<gene>
    <name evidence="1" type="ORF">TVAG_390700</name>
</gene>
<dbReference type="KEGG" id="tva:4754640"/>
<dbReference type="VEuPathDB" id="TrichDB:TVAG_390700"/>
<dbReference type="EMBL" id="DS113740">
    <property type="protein sequence ID" value="EAX96863.1"/>
    <property type="molecule type" value="Genomic_DNA"/>
</dbReference>
<proteinExistence type="predicted"/>
<dbReference type="RefSeq" id="XP_001309793.1">
    <property type="nucleotide sequence ID" value="XM_001309792.1"/>
</dbReference>
<accession>A2FDY4</accession>
<dbReference type="InParanoid" id="A2FDY4"/>
<protein>
    <submittedName>
        <fullName evidence="1">Uncharacterized protein</fullName>
    </submittedName>
</protein>
<reference evidence="1" key="1">
    <citation type="submission" date="2006-10" db="EMBL/GenBank/DDBJ databases">
        <authorList>
            <person name="Amadeo P."/>
            <person name="Zhao Q."/>
            <person name="Wortman J."/>
            <person name="Fraser-Liggett C."/>
            <person name="Carlton J."/>
        </authorList>
    </citation>
    <scope>NUCLEOTIDE SEQUENCE</scope>
    <source>
        <strain evidence="1">G3</strain>
    </source>
</reference>